<dbReference type="PROSITE" id="PS51257">
    <property type="entry name" value="PROKAR_LIPOPROTEIN"/>
    <property type="match status" value="1"/>
</dbReference>
<dbReference type="RefSeq" id="WP_123748314.1">
    <property type="nucleotide sequence ID" value="NZ_RJKM01000001.1"/>
</dbReference>
<proteinExistence type="predicted"/>
<feature type="signal peptide" evidence="2">
    <location>
        <begin position="1"/>
        <end position="22"/>
    </location>
</feature>
<feature type="region of interest" description="Disordered" evidence="1">
    <location>
        <begin position="22"/>
        <end position="47"/>
    </location>
</feature>
<dbReference type="Proteomes" id="UP000268727">
    <property type="component" value="Unassembled WGS sequence"/>
</dbReference>
<evidence type="ECO:0000313" key="4">
    <source>
        <dbReference type="Proteomes" id="UP000268727"/>
    </source>
</evidence>
<evidence type="ECO:0000313" key="3">
    <source>
        <dbReference type="EMBL" id="ROP40106.1"/>
    </source>
</evidence>
<comment type="caution">
    <text evidence="3">The sequence shown here is derived from an EMBL/GenBank/DDBJ whole genome shotgun (WGS) entry which is preliminary data.</text>
</comment>
<keyword evidence="4" id="KW-1185">Reference proteome</keyword>
<gene>
    <name evidence="3" type="ORF">EDD40_5511</name>
</gene>
<reference evidence="3 4" key="1">
    <citation type="submission" date="2018-11" db="EMBL/GenBank/DDBJ databases">
        <title>Sequencing the genomes of 1000 actinobacteria strains.</title>
        <authorList>
            <person name="Klenk H.-P."/>
        </authorList>
    </citation>
    <scope>NUCLEOTIDE SEQUENCE [LARGE SCALE GENOMIC DNA]</scope>
    <source>
        <strain evidence="3 4">DSM 44231</strain>
    </source>
</reference>
<sequence length="195" mass="20648">MRGARVLTATLCAMAMASCTPAPDKKADGRVDEPLPPTTTTMSPLPPRPLELRLDDADPCEVLSPEQRIALSLDNPPSAYVEAGFGNAKACTMRSNISGNVVRLALVTAEGVGVWLSENAQVRAEQTAVAGFPGLTVRTPGMDNVCNVEVDVAEGQFLDVMFRDGGNEKAAKQDVLCQGAQRVAEAAVVGLRQRR</sequence>
<protein>
    <submittedName>
        <fullName evidence="3">Uncharacterized protein DUF3558</fullName>
    </submittedName>
</protein>
<name>A0A3N1HCB6_9PSEU</name>
<dbReference type="EMBL" id="RJKM01000001">
    <property type="protein sequence ID" value="ROP40106.1"/>
    <property type="molecule type" value="Genomic_DNA"/>
</dbReference>
<dbReference type="AlphaFoldDB" id="A0A3N1HCB6"/>
<keyword evidence="2" id="KW-0732">Signal</keyword>
<dbReference type="OrthoDB" id="5184069at2"/>
<accession>A0A3N1HCB6</accession>
<evidence type="ECO:0000256" key="1">
    <source>
        <dbReference type="SAM" id="MobiDB-lite"/>
    </source>
</evidence>
<evidence type="ECO:0000256" key="2">
    <source>
        <dbReference type="SAM" id="SignalP"/>
    </source>
</evidence>
<dbReference type="Pfam" id="PF12079">
    <property type="entry name" value="DUF3558"/>
    <property type="match status" value="1"/>
</dbReference>
<organism evidence="3 4">
    <name type="scientific">Saccharothrix texasensis</name>
    <dbReference type="NCBI Taxonomy" id="103734"/>
    <lineage>
        <taxon>Bacteria</taxon>
        <taxon>Bacillati</taxon>
        <taxon>Actinomycetota</taxon>
        <taxon>Actinomycetes</taxon>
        <taxon>Pseudonocardiales</taxon>
        <taxon>Pseudonocardiaceae</taxon>
        <taxon>Saccharothrix</taxon>
    </lineage>
</organism>
<feature type="compositionally biased region" description="Basic and acidic residues" evidence="1">
    <location>
        <begin position="23"/>
        <end position="33"/>
    </location>
</feature>
<feature type="chain" id="PRO_5018332690" evidence="2">
    <location>
        <begin position="23"/>
        <end position="195"/>
    </location>
</feature>
<dbReference type="InterPro" id="IPR024520">
    <property type="entry name" value="DUF3558"/>
</dbReference>